<organism evidence="1 2">
    <name type="scientific">Candidatus Borkfalkia faecavium</name>
    <dbReference type="NCBI Taxonomy" id="2838508"/>
    <lineage>
        <taxon>Bacteria</taxon>
        <taxon>Bacillati</taxon>
        <taxon>Bacillota</taxon>
        <taxon>Clostridia</taxon>
        <taxon>Christensenellales</taxon>
        <taxon>Christensenellaceae</taxon>
        <taxon>Candidatus Borkfalkia</taxon>
    </lineage>
</organism>
<dbReference type="Proteomes" id="UP000886847">
    <property type="component" value="Unassembled WGS sequence"/>
</dbReference>
<reference evidence="1" key="1">
    <citation type="journal article" date="2021" name="PeerJ">
        <title>Extensive microbial diversity within the chicken gut microbiome revealed by metagenomics and culture.</title>
        <authorList>
            <person name="Gilroy R."/>
            <person name="Ravi A."/>
            <person name="Getino M."/>
            <person name="Pursley I."/>
            <person name="Horton D.L."/>
            <person name="Alikhan N.F."/>
            <person name="Baker D."/>
            <person name="Gharbi K."/>
            <person name="Hall N."/>
            <person name="Watson M."/>
            <person name="Adriaenssens E.M."/>
            <person name="Foster-Nyarko E."/>
            <person name="Jarju S."/>
            <person name="Secka A."/>
            <person name="Antonio M."/>
            <person name="Oren A."/>
            <person name="Chaudhuri R.R."/>
            <person name="La Ragione R."/>
            <person name="Hildebrand F."/>
            <person name="Pallen M.J."/>
        </authorList>
    </citation>
    <scope>NUCLEOTIDE SEQUENCE</scope>
    <source>
        <strain evidence="1">2189</strain>
    </source>
</reference>
<accession>A0A9D1W035</accession>
<evidence type="ECO:0000313" key="2">
    <source>
        <dbReference type="Proteomes" id="UP000886847"/>
    </source>
</evidence>
<name>A0A9D1W035_9FIRM</name>
<comment type="caution">
    <text evidence="1">The sequence shown here is derived from an EMBL/GenBank/DDBJ whole genome shotgun (WGS) entry which is preliminary data.</text>
</comment>
<evidence type="ECO:0000313" key="1">
    <source>
        <dbReference type="EMBL" id="HIX49842.1"/>
    </source>
</evidence>
<protein>
    <submittedName>
        <fullName evidence="1">Uncharacterized protein</fullName>
    </submittedName>
</protein>
<proteinExistence type="predicted"/>
<dbReference type="EMBL" id="DXEW01000005">
    <property type="protein sequence ID" value="HIX49842.1"/>
    <property type="molecule type" value="Genomic_DNA"/>
</dbReference>
<sequence length="61" mass="6771">MERKEKDRRCAVCGRRIREGALCECCKESLALCDVEEYAARKMAAKFCRGGGQTLSKGGKI</sequence>
<gene>
    <name evidence="1" type="ORF">H9851_00965</name>
</gene>
<reference evidence="1" key="2">
    <citation type="submission" date="2021-04" db="EMBL/GenBank/DDBJ databases">
        <authorList>
            <person name="Gilroy R."/>
        </authorList>
    </citation>
    <scope>NUCLEOTIDE SEQUENCE</scope>
    <source>
        <strain evidence="1">2189</strain>
    </source>
</reference>
<dbReference type="AlphaFoldDB" id="A0A9D1W035"/>